<evidence type="ECO:0000313" key="1">
    <source>
        <dbReference type="Proteomes" id="UP000887576"/>
    </source>
</evidence>
<reference evidence="2" key="1">
    <citation type="submission" date="2022-11" db="UniProtKB">
        <authorList>
            <consortium name="WormBaseParasite"/>
        </authorList>
    </citation>
    <scope>IDENTIFICATION</scope>
</reference>
<sequence>MYFRNQLKSLSIFSMATKKKSRKGKASKKMVVVFLKSERFENKMLKTSNVFNSTEKDVKKRKSFNEDDCCVSQIRKIWKQNVENFREKIESDKKSVKI</sequence>
<evidence type="ECO:0000313" key="2">
    <source>
        <dbReference type="WBParaSite" id="JU765_v2.g2245.t2"/>
    </source>
</evidence>
<proteinExistence type="predicted"/>
<organism evidence="1 2">
    <name type="scientific">Panagrolaimus sp. JU765</name>
    <dbReference type="NCBI Taxonomy" id="591449"/>
    <lineage>
        <taxon>Eukaryota</taxon>
        <taxon>Metazoa</taxon>
        <taxon>Ecdysozoa</taxon>
        <taxon>Nematoda</taxon>
        <taxon>Chromadorea</taxon>
        <taxon>Rhabditida</taxon>
        <taxon>Tylenchina</taxon>
        <taxon>Panagrolaimomorpha</taxon>
        <taxon>Panagrolaimoidea</taxon>
        <taxon>Panagrolaimidae</taxon>
        <taxon>Panagrolaimus</taxon>
    </lineage>
</organism>
<protein>
    <submittedName>
        <fullName evidence="2">Uncharacterized protein</fullName>
    </submittedName>
</protein>
<dbReference type="Proteomes" id="UP000887576">
    <property type="component" value="Unplaced"/>
</dbReference>
<accession>A0AC34R112</accession>
<name>A0AC34R112_9BILA</name>
<dbReference type="WBParaSite" id="JU765_v2.g2245.t2">
    <property type="protein sequence ID" value="JU765_v2.g2245.t2"/>
    <property type="gene ID" value="JU765_v2.g2245"/>
</dbReference>